<gene>
    <name evidence="2" type="ORF">SLEP1_g53134</name>
</gene>
<protein>
    <recommendedName>
        <fullName evidence="1">F-box domain-containing protein</fullName>
    </recommendedName>
</protein>
<organism evidence="2 3">
    <name type="scientific">Rubroshorea leprosula</name>
    <dbReference type="NCBI Taxonomy" id="152421"/>
    <lineage>
        <taxon>Eukaryota</taxon>
        <taxon>Viridiplantae</taxon>
        <taxon>Streptophyta</taxon>
        <taxon>Embryophyta</taxon>
        <taxon>Tracheophyta</taxon>
        <taxon>Spermatophyta</taxon>
        <taxon>Magnoliopsida</taxon>
        <taxon>eudicotyledons</taxon>
        <taxon>Gunneridae</taxon>
        <taxon>Pentapetalae</taxon>
        <taxon>rosids</taxon>
        <taxon>malvids</taxon>
        <taxon>Malvales</taxon>
        <taxon>Dipterocarpaceae</taxon>
        <taxon>Rubroshorea</taxon>
    </lineage>
</organism>
<accession>A0AAV5M9J9</accession>
<sequence length="269" mass="30129">MNAGTSGQRIDTEMLDFRALPAGCLAGIISLTSPLDACRLSLVSPFFNSVASSDAVWVKFLPADYQNLIPASPSVSSLKNLYLSLCDHPVLIEDGRKSFSLHKRSGKKCYMLAARDLTITWGDTPRYWSWNSVPDSRFPEVAELLAVCWFEINGMISTCKLSSMTHYKAYLVFKLTATVYGFGNEPIEAAIQLSGTGDLQRTVFLHAEGEDVQNDYRYPIEREDGWLELELGEFFNEGGQHGKLEIRIFRFNGRWKGGVIIEGIEIRPN</sequence>
<dbReference type="InterPro" id="IPR025886">
    <property type="entry name" value="PP2-like"/>
</dbReference>
<dbReference type="InterPro" id="IPR001810">
    <property type="entry name" value="F-box_dom"/>
</dbReference>
<dbReference type="InterPro" id="IPR036047">
    <property type="entry name" value="F-box-like_dom_sf"/>
</dbReference>
<name>A0AAV5M9J9_9ROSI</name>
<dbReference type="CDD" id="cd22162">
    <property type="entry name" value="F-box_AtSKIP3-like"/>
    <property type="match status" value="1"/>
</dbReference>
<dbReference type="PANTHER" id="PTHR32278">
    <property type="entry name" value="F-BOX DOMAIN-CONTAINING PROTEIN"/>
    <property type="match status" value="1"/>
</dbReference>
<evidence type="ECO:0000313" key="2">
    <source>
        <dbReference type="EMBL" id="GKV46127.1"/>
    </source>
</evidence>
<evidence type="ECO:0000313" key="3">
    <source>
        <dbReference type="Proteomes" id="UP001054252"/>
    </source>
</evidence>
<dbReference type="AlphaFoldDB" id="A0AAV5M9J9"/>
<comment type="caution">
    <text evidence="2">The sequence shown here is derived from an EMBL/GenBank/DDBJ whole genome shotgun (WGS) entry which is preliminary data.</text>
</comment>
<dbReference type="SUPFAM" id="SSF81383">
    <property type="entry name" value="F-box domain"/>
    <property type="match status" value="1"/>
</dbReference>
<keyword evidence="3" id="KW-1185">Reference proteome</keyword>
<feature type="domain" description="F-box" evidence="1">
    <location>
        <begin position="14"/>
        <end position="60"/>
    </location>
</feature>
<evidence type="ECO:0000259" key="1">
    <source>
        <dbReference type="PROSITE" id="PS50181"/>
    </source>
</evidence>
<dbReference type="Proteomes" id="UP001054252">
    <property type="component" value="Unassembled WGS sequence"/>
</dbReference>
<dbReference type="Pfam" id="PF14299">
    <property type="entry name" value="PP2"/>
    <property type="match status" value="1"/>
</dbReference>
<dbReference type="EMBL" id="BPVZ01000203">
    <property type="protein sequence ID" value="GKV46127.1"/>
    <property type="molecule type" value="Genomic_DNA"/>
</dbReference>
<proteinExistence type="predicted"/>
<dbReference type="PANTHER" id="PTHR32278:SF111">
    <property type="entry name" value="F-BOX PROTEIN PP2-B12-RELATED"/>
    <property type="match status" value="1"/>
</dbReference>
<dbReference type="PROSITE" id="PS50181">
    <property type="entry name" value="FBOX"/>
    <property type="match status" value="1"/>
</dbReference>
<reference evidence="2 3" key="1">
    <citation type="journal article" date="2021" name="Commun. Biol.">
        <title>The genome of Shorea leprosula (Dipterocarpaceae) highlights the ecological relevance of drought in aseasonal tropical rainforests.</title>
        <authorList>
            <person name="Ng K.K.S."/>
            <person name="Kobayashi M.J."/>
            <person name="Fawcett J.A."/>
            <person name="Hatakeyama M."/>
            <person name="Paape T."/>
            <person name="Ng C.H."/>
            <person name="Ang C.C."/>
            <person name="Tnah L.H."/>
            <person name="Lee C.T."/>
            <person name="Nishiyama T."/>
            <person name="Sese J."/>
            <person name="O'Brien M.J."/>
            <person name="Copetti D."/>
            <person name="Mohd Noor M.I."/>
            <person name="Ong R.C."/>
            <person name="Putra M."/>
            <person name="Sireger I.Z."/>
            <person name="Indrioko S."/>
            <person name="Kosugi Y."/>
            <person name="Izuno A."/>
            <person name="Isagi Y."/>
            <person name="Lee S.L."/>
            <person name="Shimizu K.K."/>
        </authorList>
    </citation>
    <scope>NUCLEOTIDE SEQUENCE [LARGE SCALE GENOMIC DNA]</scope>
    <source>
        <strain evidence="2">214</strain>
    </source>
</reference>